<evidence type="ECO:0000313" key="2">
    <source>
        <dbReference type="Proteomes" id="UP001500051"/>
    </source>
</evidence>
<accession>A0ABP7E0V8</accession>
<sequence length="176" mass="19441">MVSASSDGPLAPTRLSAMQWVRRIGNVTNLTTPLGLVVARIGRAEIRRGPRGLLLAEGYRLSFPVAGAFTVGDVVLTGSTFAERLRVTPRLLEHEERHSWQYLCCLGLPFYPVYVVMMGWSVLRTGDRAARHAFERHAGLAAGGYPDRPVIPLPTQLRRAGSRLRRALRWPSVGGR</sequence>
<protein>
    <recommendedName>
        <fullName evidence="3">DUF4157 domain-containing protein</fullName>
    </recommendedName>
</protein>
<keyword evidence="2" id="KW-1185">Reference proteome</keyword>
<evidence type="ECO:0000313" key="1">
    <source>
        <dbReference type="EMBL" id="GAA3711865.1"/>
    </source>
</evidence>
<gene>
    <name evidence="1" type="ORF">GCM10022204_33370</name>
</gene>
<reference evidence="2" key="1">
    <citation type="journal article" date="2019" name="Int. J. Syst. Evol. Microbiol.">
        <title>The Global Catalogue of Microorganisms (GCM) 10K type strain sequencing project: providing services to taxonomists for standard genome sequencing and annotation.</title>
        <authorList>
            <consortium name="The Broad Institute Genomics Platform"/>
            <consortium name="The Broad Institute Genome Sequencing Center for Infectious Disease"/>
            <person name="Wu L."/>
            <person name="Ma J."/>
        </authorList>
    </citation>
    <scope>NUCLEOTIDE SEQUENCE [LARGE SCALE GENOMIC DNA]</scope>
    <source>
        <strain evidence="2">JCM 16548</strain>
    </source>
</reference>
<dbReference type="Proteomes" id="UP001500051">
    <property type="component" value="Unassembled WGS sequence"/>
</dbReference>
<organism evidence="1 2">
    <name type="scientific">Microlunatus aurantiacus</name>
    <dbReference type="NCBI Taxonomy" id="446786"/>
    <lineage>
        <taxon>Bacteria</taxon>
        <taxon>Bacillati</taxon>
        <taxon>Actinomycetota</taxon>
        <taxon>Actinomycetes</taxon>
        <taxon>Propionibacteriales</taxon>
        <taxon>Propionibacteriaceae</taxon>
        <taxon>Microlunatus</taxon>
    </lineage>
</organism>
<dbReference type="RefSeq" id="WP_344813547.1">
    <property type="nucleotide sequence ID" value="NZ_BAAAYX010000013.1"/>
</dbReference>
<dbReference type="EMBL" id="BAAAYX010000013">
    <property type="protein sequence ID" value="GAA3711865.1"/>
    <property type="molecule type" value="Genomic_DNA"/>
</dbReference>
<proteinExistence type="predicted"/>
<comment type="caution">
    <text evidence="1">The sequence shown here is derived from an EMBL/GenBank/DDBJ whole genome shotgun (WGS) entry which is preliminary data.</text>
</comment>
<evidence type="ECO:0008006" key="3">
    <source>
        <dbReference type="Google" id="ProtNLM"/>
    </source>
</evidence>
<name>A0ABP7E0V8_9ACTN</name>